<dbReference type="InterPro" id="IPR001604">
    <property type="entry name" value="Endo_G_ENPP1-like_dom"/>
</dbReference>
<feature type="chain" id="PRO_5033028514" description="DNA/RNA non-specific endonuclease domain-containing protein" evidence="6">
    <location>
        <begin position="19"/>
        <end position="415"/>
    </location>
</feature>
<reference evidence="9" key="1">
    <citation type="submission" date="2020-08" db="EMBL/GenBank/DDBJ databases">
        <title>Genome sequencing and assembly of the red palm weevil Rhynchophorus ferrugineus.</title>
        <authorList>
            <person name="Dias G.B."/>
            <person name="Bergman C.M."/>
            <person name="Manee M."/>
        </authorList>
    </citation>
    <scope>NUCLEOTIDE SEQUENCE</scope>
    <source>
        <strain evidence="9">AA-2017</strain>
        <tissue evidence="9">Whole larva</tissue>
    </source>
</reference>
<dbReference type="EMBL" id="JAACXV010000055">
    <property type="protein sequence ID" value="KAF7285414.1"/>
    <property type="molecule type" value="Genomic_DNA"/>
</dbReference>
<keyword evidence="2" id="KW-0540">Nuclease</keyword>
<protein>
    <recommendedName>
        <fullName evidence="11">DNA/RNA non-specific endonuclease domain-containing protein</fullName>
    </recommendedName>
</protein>
<keyword evidence="10" id="KW-1185">Reference proteome</keyword>
<dbReference type="OrthoDB" id="5960141at2759"/>
<gene>
    <name evidence="9" type="ORF">GWI33_010663</name>
</gene>
<organism evidence="9 10">
    <name type="scientific">Rhynchophorus ferrugineus</name>
    <name type="common">Red palm weevil</name>
    <name type="synonym">Curculio ferrugineus</name>
    <dbReference type="NCBI Taxonomy" id="354439"/>
    <lineage>
        <taxon>Eukaryota</taxon>
        <taxon>Metazoa</taxon>
        <taxon>Ecdysozoa</taxon>
        <taxon>Arthropoda</taxon>
        <taxon>Hexapoda</taxon>
        <taxon>Insecta</taxon>
        <taxon>Pterygota</taxon>
        <taxon>Neoptera</taxon>
        <taxon>Endopterygota</taxon>
        <taxon>Coleoptera</taxon>
        <taxon>Polyphaga</taxon>
        <taxon>Cucujiformia</taxon>
        <taxon>Curculionidae</taxon>
        <taxon>Dryophthorinae</taxon>
        <taxon>Rhynchophorus</taxon>
    </lineage>
</organism>
<evidence type="ECO:0000259" key="8">
    <source>
        <dbReference type="SMART" id="SM00892"/>
    </source>
</evidence>
<dbReference type="Proteomes" id="UP000625711">
    <property type="component" value="Unassembled WGS sequence"/>
</dbReference>
<keyword evidence="3" id="KW-0255">Endonuclease</keyword>
<accession>A0A834IQF0</accession>
<evidence type="ECO:0000256" key="4">
    <source>
        <dbReference type="PIRSR" id="PIRSR640255-1"/>
    </source>
</evidence>
<dbReference type="PANTHER" id="PTHR13966:SF19">
    <property type="entry name" value="NUCLEASE EXOG, MITOCHONDRIAL"/>
    <property type="match status" value="1"/>
</dbReference>
<dbReference type="GO" id="GO:0000014">
    <property type="term" value="F:single-stranded DNA endodeoxyribonuclease activity"/>
    <property type="evidence" value="ECO:0007669"/>
    <property type="project" value="TreeGrafter"/>
</dbReference>
<keyword evidence="5" id="KW-0479">Metal-binding</keyword>
<dbReference type="InterPro" id="IPR040255">
    <property type="entry name" value="Non-specific_endonuclease"/>
</dbReference>
<dbReference type="AlphaFoldDB" id="A0A834IQF0"/>
<dbReference type="InterPro" id="IPR044929">
    <property type="entry name" value="DNA/RNA_non-sp_Endonuclease_sf"/>
</dbReference>
<dbReference type="GO" id="GO:0046872">
    <property type="term" value="F:metal ion binding"/>
    <property type="evidence" value="ECO:0007669"/>
    <property type="project" value="UniProtKB-KW"/>
</dbReference>
<dbReference type="InterPro" id="IPR044925">
    <property type="entry name" value="His-Me_finger_sf"/>
</dbReference>
<dbReference type="GO" id="GO:0006309">
    <property type="term" value="P:apoptotic DNA fragmentation"/>
    <property type="evidence" value="ECO:0007669"/>
    <property type="project" value="TreeGrafter"/>
</dbReference>
<keyword evidence="6" id="KW-0732">Signal</keyword>
<keyword evidence="3" id="KW-0378">Hydrolase</keyword>
<comment type="similarity">
    <text evidence="1">Belongs to the DNA/RNA non-specific endonuclease family.</text>
</comment>
<dbReference type="GO" id="GO:0005634">
    <property type="term" value="C:nucleus"/>
    <property type="evidence" value="ECO:0007669"/>
    <property type="project" value="TreeGrafter"/>
</dbReference>
<name>A0A834IQF0_RHYFE</name>
<evidence type="ECO:0000313" key="9">
    <source>
        <dbReference type="EMBL" id="KAF7285414.1"/>
    </source>
</evidence>
<dbReference type="GO" id="GO:0003676">
    <property type="term" value="F:nucleic acid binding"/>
    <property type="evidence" value="ECO:0007669"/>
    <property type="project" value="InterPro"/>
</dbReference>
<feature type="binding site" evidence="5">
    <location>
        <position position="263"/>
    </location>
    <ligand>
        <name>Mg(2+)</name>
        <dbReference type="ChEBI" id="CHEBI:18420"/>
        <note>catalytic</note>
    </ligand>
</feature>
<feature type="signal peptide" evidence="6">
    <location>
        <begin position="1"/>
        <end position="18"/>
    </location>
</feature>
<dbReference type="SMART" id="SM00477">
    <property type="entry name" value="NUC"/>
    <property type="match status" value="1"/>
</dbReference>
<dbReference type="Pfam" id="PF01223">
    <property type="entry name" value="Endonuclease_NS"/>
    <property type="match status" value="1"/>
</dbReference>
<evidence type="ECO:0000256" key="3">
    <source>
        <dbReference type="ARBA" id="ARBA00022759"/>
    </source>
</evidence>
<evidence type="ECO:0000256" key="6">
    <source>
        <dbReference type="SAM" id="SignalP"/>
    </source>
</evidence>
<dbReference type="SMART" id="SM00892">
    <property type="entry name" value="Endonuclease_NS"/>
    <property type="match status" value="1"/>
</dbReference>
<dbReference type="Gene3D" id="3.40.570.10">
    <property type="entry name" value="Extracellular Endonuclease, subunit A"/>
    <property type="match status" value="1"/>
</dbReference>
<dbReference type="InterPro" id="IPR020821">
    <property type="entry name" value="ENPP1-3/EXOG-like_nuc-like"/>
</dbReference>
<proteinExistence type="inferred from homology"/>
<dbReference type="GO" id="GO:0005743">
    <property type="term" value="C:mitochondrial inner membrane"/>
    <property type="evidence" value="ECO:0007669"/>
    <property type="project" value="TreeGrafter"/>
</dbReference>
<sequence>MKRLVSTFLLCYSKFTLATKGCEINPAEHYNSPLIIRPDSNELIYPKPGEKTVKFHQNEEIYFACPQNDSPNPSRIEGKAICETGTNFKTETDYIIDWAKSPCNNKISISMQYTRKDCGPDGKEIKVGFDVQERGFISTMTICFDARNLIAQYSFTVLKAAGNGGLQKSMQRNMYKWFKLDLISDIYGNISIDSLYKEKKQRSTINKLLGLPEDSTDFIKDKSTPELYLARGHLTANADMFYPAERRSTFFIGNAVPQWQLLNNKNWKRIEESIRKYGEESELDLKVWTGIYGVASSPHKQNKKETKLYLYVNDDRKALPVPAHLWKLVYNPKSYLSVVFVGVNNPYITNYVPICENVTDKLGVEINHDYKNQGLCYACTFESFKEKVKITLDIDNRGLLIFKKYPETSNKRDEF</sequence>
<feature type="active site" description="Proton acceptor" evidence="4">
    <location>
        <position position="233"/>
    </location>
</feature>
<evidence type="ECO:0000313" key="10">
    <source>
        <dbReference type="Proteomes" id="UP000625711"/>
    </source>
</evidence>
<evidence type="ECO:0000256" key="1">
    <source>
        <dbReference type="ARBA" id="ARBA00010052"/>
    </source>
</evidence>
<evidence type="ECO:0000256" key="2">
    <source>
        <dbReference type="ARBA" id="ARBA00022722"/>
    </source>
</evidence>
<evidence type="ECO:0000259" key="7">
    <source>
        <dbReference type="SMART" id="SM00477"/>
    </source>
</evidence>
<evidence type="ECO:0008006" key="11">
    <source>
        <dbReference type="Google" id="ProtNLM"/>
    </source>
</evidence>
<dbReference type="GO" id="GO:0004521">
    <property type="term" value="F:RNA endonuclease activity"/>
    <property type="evidence" value="ECO:0007669"/>
    <property type="project" value="TreeGrafter"/>
</dbReference>
<evidence type="ECO:0000256" key="5">
    <source>
        <dbReference type="PIRSR" id="PIRSR640255-2"/>
    </source>
</evidence>
<dbReference type="PANTHER" id="PTHR13966">
    <property type="entry name" value="ENDONUCLEASE RELATED"/>
    <property type="match status" value="1"/>
</dbReference>
<dbReference type="SUPFAM" id="SSF54060">
    <property type="entry name" value="His-Me finger endonucleases"/>
    <property type="match status" value="1"/>
</dbReference>
<feature type="domain" description="ENPP1-3/EXOG-like endonuclease/phosphodiesterase" evidence="7">
    <location>
        <begin position="189"/>
        <end position="373"/>
    </location>
</feature>
<feature type="domain" description="DNA/RNA non-specific endonuclease/pyrophosphatase/phosphodiesterase" evidence="8">
    <location>
        <begin position="136"/>
        <end position="384"/>
    </location>
</feature>
<comment type="caution">
    <text evidence="9">The sequence shown here is derived from an EMBL/GenBank/DDBJ whole genome shotgun (WGS) entry which is preliminary data.</text>
</comment>